<evidence type="ECO:0000256" key="6">
    <source>
        <dbReference type="ARBA" id="ARBA00022723"/>
    </source>
</evidence>
<protein>
    <recommendedName>
        <fullName evidence="3">catalase</fullName>
        <ecNumber evidence="3">1.11.1.6</ecNumber>
    </recommendedName>
</protein>
<gene>
    <name evidence="11" type="primary">CAT1</name>
    <name evidence="11" type="ORF">Clacol_006416</name>
</gene>
<evidence type="ECO:0000256" key="1">
    <source>
        <dbReference type="ARBA" id="ARBA00001971"/>
    </source>
</evidence>
<evidence type="ECO:0000256" key="5">
    <source>
        <dbReference type="ARBA" id="ARBA00022617"/>
    </source>
</evidence>
<keyword evidence="9" id="KW-0376">Hydrogen peroxide</keyword>
<keyword evidence="5" id="KW-0349">Heme</keyword>
<comment type="cofactor">
    <cofactor evidence="1">
        <name>heme</name>
        <dbReference type="ChEBI" id="CHEBI:30413"/>
    </cofactor>
</comment>
<dbReference type="SUPFAM" id="SSF56634">
    <property type="entry name" value="Heme-dependent catalase-like"/>
    <property type="match status" value="1"/>
</dbReference>
<dbReference type="SMART" id="SM01060">
    <property type="entry name" value="Catalase"/>
    <property type="match status" value="1"/>
</dbReference>
<dbReference type="PROSITE" id="PS00438">
    <property type="entry name" value="CATALASE_2"/>
    <property type="match status" value="1"/>
</dbReference>
<keyword evidence="4" id="KW-0575">Peroxidase</keyword>
<evidence type="ECO:0000256" key="2">
    <source>
        <dbReference type="ARBA" id="ARBA00005329"/>
    </source>
</evidence>
<name>A0AAV5AJP3_9AGAM</name>
<evidence type="ECO:0000256" key="3">
    <source>
        <dbReference type="ARBA" id="ARBA00012314"/>
    </source>
</evidence>
<dbReference type="Proteomes" id="UP001050691">
    <property type="component" value="Unassembled WGS sequence"/>
</dbReference>
<dbReference type="AlphaFoldDB" id="A0AAV5AJP3"/>
<accession>A0AAV5AJP3</accession>
<dbReference type="InterPro" id="IPR020835">
    <property type="entry name" value="Catalase_sf"/>
</dbReference>
<dbReference type="GO" id="GO:0006979">
    <property type="term" value="P:response to oxidative stress"/>
    <property type="evidence" value="ECO:0007669"/>
    <property type="project" value="InterPro"/>
</dbReference>
<feature type="domain" description="Catalase core" evidence="10">
    <location>
        <begin position="38"/>
        <end position="215"/>
    </location>
</feature>
<evidence type="ECO:0000256" key="8">
    <source>
        <dbReference type="ARBA" id="ARBA00023004"/>
    </source>
</evidence>
<dbReference type="GO" id="GO:0005829">
    <property type="term" value="C:cytosol"/>
    <property type="evidence" value="ECO:0007669"/>
    <property type="project" value="TreeGrafter"/>
</dbReference>
<dbReference type="InterPro" id="IPR011614">
    <property type="entry name" value="Catalase_core"/>
</dbReference>
<dbReference type="GO" id="GO:0004096">
    <property type="term" value="F:catalase activity"/>
    <property type="evidence" value="ECO:0007669"/>
    <property type="project" value="UniProtKB-EC"/>
</dbReference>
<organism evidence="11 12">
    <name type="scientific">Clathrus columnatus</name>
    <dbReference type="NCBI Taxonomy" id="1419009"/>
    <lineage>
        <taxon>Eukaryota</taxon>
        <taxon>Fungi</taxon>
        <taxon>Dikarya</taxon>
        <taxon>Basidiomycota</taxon>
        <taxon>Agaricomycotina</taxon>
        <taxon>Agaricomycetes</taxon>
        <taxon>Phallomycetidae</taxon>
        <taxon>Phallales</taxon>
        <taxon>Clathraceae</taxon>
        <taxon>Clathrus</taxon>
    </lineage>
</organism>
<evidence type="ECO:0000313" key="11">
    <source>
        <dbReference type="EMBL" id="GJJ12175.1"/>
    </source>
</evidence>
<keyword evidence="6" id="KW-0479">Metal-binding</keyword>
<keyword evidence="12" id="KW-1185">Reference proteome</keyword>
<evidence type="ECO:0000256" key="4">
    <source>
        <dbReference type="ARBA" id="ARBA00022559"/>
    </source>
</evidence>
<dbReference type="EMBL" id="BPWL01000007">
    <property type="protein sequence ID" value="GJJ12175.1"/>
    <property type="molecule type" value="Genomic_DNA"/>
</dbReference>
<dbReference type="InterPro" id="IPR018028">
    <property type="entry name" value="Catalase"/>
</dbReference>
<dbReference type="GO" id="GO:0046872">
    <property type="term" value="F:metal ion binding"/>
    <property type="evidence" value="ECO:0007669"/>
    <property type="project" value="UniProtKB-KW"/>
</dbReference>
<dbReference type="PROSITE" id="PS51402">
    <property type="entry name" value="CATALASE_3"/>
    <property type="match status" value="1"/>
</dbReference>
<dbReference type="InterPro" id="IPR024712">
    <property type="entry name" value="Catalase_clade2"/>
</dbReference>
<dbReference type="PRINTS" id="PR00067">
    <property type="entry name" value="CATALASE"/>
</dbReference>
<reference evidence="11" key="1">
    <citation type="submission" date="2021-10" db="EMBL/GenBank/DDBJ databases">
        <title>De novo Genome Assembly of Clathrus columnatus (Basidiomycota, Fungi) Using Illumina and Nanopore Sequence Data.</title>
        <authorList>
            <person name="Ogiso-Tanaka E."/>
            <person name="Itagaki H."/>
            <person name="Hosoya T."/>
            <person name="Hosaka K."/>
        </authorList>
    </citation>
    <scope>NUCLEOTIDE SEQUENCE</scope>
    <source>
        <strain evidence="11">MO-923</strain>
    </source>
</reference>
<evidence type="ECO:0000259" key="10">
    <source>
        <dbReference type="SMART" id="SM01060"/>
    </source>
</evidence>
<keyword evidence="8" id="KW-0408">Iron</keyword>
<dbReference type="GO" id="GO:0042744">
    <property type="term" value="P:hydrogen peroxide catabolic process"/>
    <property type="evidence" value="ECO:0007669"/>
    <property type="project" value="UniProtKB-KW"/>
</dbReference>
<sequence length="215" mass="24217">MATTFSALKDTVMSITDTKKVKDLSYEICPAPKGQKMTTDYGVKVSDPDNWLRVVSEKTVGPALLEDPIAREKIQRFDHERIPERVVHARGTGAHGYFEVFDNSMEQYTLAKVLTDPSRKTPVFVRFSTVQGSRGSSDTVRDVRGFATKFYTEEGNWDLVGNNIPVFFIQDAIKFPDIVHALKPEPKNEVPQGQTAVGIQITYAKFKKLRNKFIA</sequence>
<keyword evidence="7" id="KW-0560">Oxidoreductase</keyword>
<evidence type="ECO:0000256" key="7">
    <source>
        <dbReference type="ARBA" id="ARBA00023002"/>
    </source>
</evidence>
<dbReference type="InterPro" id="IPR024708">
    <property type="entry name" value="Catalase_AS"/>
</dbReference>
<comment type="similarity">
    <text evidence="2">Belongs to the catalase family.</text>
</comment>
<evidence type="ECO:0000313" key="12">
    <source>
        <dbReference type="Proteomes" id="UP001050691"/>
    </source>
</evidence>
<dbReference type="GO" id="GO:0020037">
    <property type="term" value="F:heme binding"/>
    <property type="evidence" value="ECO:0007669"/>
    <property type="project" value="InterPro"/>
</dbReference>
<dbReference type="Pfam" id="PF00199">
    <property type="entry name" value="Catalase"/>
    <property type="match status" value="1"/>
</dbReference>
<dbReference type="PANTHER" id="PTHR42821">
    <property type="entry name" value="CATALASE"/>
    <property type="match status" value="1"/>
</dbReference>
<dbReference type="Gene3D" id="2.40.180.10">
    <property type="entry name" value="Catalase core domain"/>
    <property type="match status" value="1"/>
</dbReference>
<evidence type="ECO:0000256" key="9">
    <source>
        <dbReference type="ARBA" id="ARBA00023324"/>
    </source>
</evidence>
<comment type="caution">
    <text evidence="11">The sequence shown here is derived from an EMBL/GenBank/DDBJ whole genome shotgun (WGS) entry which is preliminary data.</text>
</comment>
<dbReference type="PANTHER" id="PTHR42821:SF1">
    <property type="entry name" value="CATALASE-B"/>
    <property type="match status" value="1"/>
</dbReference>
<proteinExistence type="inferred from homology"/>
<dbReference type="EC" id="1.11.1.6" evidence="3"/>